<evidence type="ECO:0000256" key="3">
    <source>
        <dbReference type="ARBA" id="ARBA00022478"/>
    </source>
</evidence>
<name>A0A7U1APY5_9CHLO</name>
<dbReference type="GO" id="GO:0003899">
    <property type="term" value="F:DNA-directed RNA polymerase activity"/>
    <property type="evidence" value="ECO:0007669"/>
    <property type="project" value="UniProtKB-EC"/>
</dbReference>
<reference evidence="12" key="1">
    <citation type="submission" date="2020-11" db="EMBL/GenBank/DDBJ databases">
        <title>The Chloroplast Genome of the Green Alga Chaetophora lobata.</title>
        <authorList>
            <person name="Liu B."/>
        </authorList>
    </citation>
    <scope>NUCLEOTIDE SEQUENCE</scope>
</reference>
<dbReference type="Gene3D" id="2.40.40.20">
    <property type="match status" value="1"/>
</dbReference>
<evidence type="ECO:0000259" key="11">
    <source>
        <dbReference type="SMART" id="SM00663"/>
    </source>
</evidence>
<dbReference type="Pfam" id="PF04983">
    <property type="entry name" value="RNA_pol_Rpb1_3"/>
    <property type="match status" value="1"/>
</dbReference>
<dbReference type="InterPro" id="IPR007066">
    <property type="entry name" value="RNA_pol_Rpb1_3"/>
</dbReference>
<dbReference type="PANTHER" id="PTHR19376:SF54">
    <property type="entry name" value="DNA-DIRECTED RNA POLYMERASE SUBUNIT BETA"/>
    <property type="match status" value="1"/>
</dbReference>
<gene>
    <name evidence="12" type="primary">rpoC1</name>
</gene>
<dbReference type="EC" id="2.7.7.6" evidence="9"/>
<keyword evidence="5 9" id="KW-0808">Transferase</keyword>
<dbReference type="InterPro" id="IPR006592">
    <property type="entry name" value="RNA_pol_N"/>
</dbReference>
<dbReference type="Gene3D" id="1.10.40.90">
    <property type="match status" value="1"/>
</dbReference>
<keyword evidence="3 9" id="KW-0240">DNA-directed RNA polymerase</keyword>
<dbReference type="Pfam" id="PF00623">
    <property type="entry name" value="RNA_pol_Rpb1_2"/>
    <property type="match status" value="1"/>
</dbReference>
<comment type="similarity">
    <text evidence="2">Belongs to the RNA polymerase beta' chain family. RpoC1 subfamily.</text>
</comment>
<dbReference type="PANTHER" id="PTHR19376">
    <property type="entry name" value="DNA-DIRECTED RNA POLYMERASE"/>
    <property type="match status" value="1"/>
</dbReference>
<geneLocation type="chloroplast" evidence="12"/>
<feature type="domain" description="RNA polymerase N-terminal" evidence="11">
    <location>
        <begin position="1812"/>
        <end position="2093"/>
    </location>
</feature>
<dbReference type="Pfam" id="PF04997">
    <property type="entry name" value="RNA_pol_Rpb1_1"/>
    <property type="match status" value="2"/>
</dbReference>
<accession>A0A7U1APY5</accession>
<proteinExistence type="inferred from homology"/>
<dbReference type="SUPFAM" id="SSF64484">
    <property type="entry name" value="beta and beta-prime subunits of DNA dependent RNA-polymerase"/>
    <property type="match status" value="2"/>
</dbReference>
<dbReference type="SMART" id="SM00663">
    <property type="entry name" value="RPOLA_N"/>
    <property type="match status" value="1"/>
</dbReference>
<comment type="function">
    <text evidence="1 9">DNA-dependent RNA polymerase catalyzes the transcription of DNA into RNA using the four ribonucleoside triphosphates as substrates.</text>
</comment>
<dbReference type="GO" id="GO:0003677">
    <property type="term" value="F:DNA binding"/>
    <property type="evidence" value="ECO:0007669"/>
    <property type="project" value="InterPro"/>
</dbReference>
<dbReference type="InterPro" id="IPR000722">
    <property type="entry name" value="RNA_pol_asu"/>
</dbReference>
<keyword evidence="6 9" id="KW-0548">Nucleotidyltransferase</keyword>
<evidence type="ECO:0000256" key="7">
    <source>
        <dbReference type="ARBA" id="ARBA00023163"/>
    </source>
</evidence>
<sequence>MFLIYKSSKYQKDKSCVLHGCLSFGKAKNLPMFFKKYQFLKTTSFVSNSFSQSGFISYKSFFPLKKGLNQRFQYLENRTQRIICKVFGKNCRQNWRQNTTFRRILPPISSPSLTRHAIKGKEKNFNNIPYTFRDPGKFKEVKLITLRLASPDTVRRWAETRLPDGKILGIVYNANTLHHNTLKPLKGGLFCERIFGPVKDFQCACGIQKDKNLSINTSTRQFCLKCNVEYTWSLKRRYQLGYIRLVSPVTHLWYVKESPSFIAVMLDMKRKTLDYITYCTYTLTIDSIWKSGTNNFTFFQTVQNTNSSNLFSFVTKKYNSMITQKKSLQFINKSDNNKKSLTFFSPKGLKIQLERFMQQPGGYVLKQKGKESSSREAFFDHSVVLSLNKAKIAHFFQKEKNLKEISSNFFPSQMTQLKRFEKTKKLERIEHFVKRTNPVMFKTRTKKEKCLERLFNFSYNLKNEKKVKNVSFFTSFLSRQKRTNLLDKVNYKKEKLEQTWKKFWDFAYKLAKIHIIKNENKLKNQEKINHQGRRSVSKKLSKVGDDISPSLIILFLVYKLKTNKLFCSSAKFRFIGRTKKIHKHQVFKTKSGNGKKKKQSFFFPTDEKRFPFYFQSKNFSFKQSLTLVSFPFFLYVIIYFFKNYLYTFSNSGQNSLKTNQLVFFSTLRTKNLLFVLIRKLKAVIKSWRLFKQLLFSQSIINKNCYSLQKKYESIFMFKTMGKNQSKERQMGKRQSEERQSFALSFSHLSVSQLPFLKNQKNLANIKYRNEKSVPEYTIVSPHLNFQKIENFDLLSNNKKSFASFYIYPLTFMSLKNVNLKAILKAKFLTFYEKASFWSKEQLLFNTSQVSRSTENKINSLSVYFKLCSFFQNHNTRNIDKIYKLCGNSSVLNLNSFSLNSNLKATIPVNSTGEQTPLLGAELLKYFNFLLVEKIFLIFQFFRCKKGIRRSVRPLTPRSAKQKLETEKEELKFFNFKKFSYQRDLCFNNFIQIFQKLRKERHKFICFLAFLKKKFKISKQCEIRELGLKTDSFSYKAIINFFEKIPKNALKLKAWKNKCDFFLFEEGDFFSNGVVLNNNNLKSGGNDGYTLNGFSINDPGPIPSAANSSIPSIGFSESLYFLQYTSVEKFQFLFYKLNNTILKVLVQSKLCSFRSLDFIPKIFHALRDFYSIFSFKKRKSRALWRTLVNPRLAQVKSKALFSPANPGSRVKSFAFNSTTAGIGLKMVRLAKIRMERLELGQLGTKAPGLRGYRQRLFLFYSREALKKKLTNKQKKTTFLRVSTRESLSFLPFAKLSFQTFYLKKYFFINKSLEHLLLLKVEPVNLVSSREEKVSFYPSLFVSNQSLYLNKLLFLQLQKKSYKNLWNYFSFRLKNNFINCFIFNFNRVVPIDKKAGKKCATAHDFFSLLSRPRGSLRGRVNSFSPYITGVRVSSNYVKFNVLSRNVLLKKHFFYKSIKISLLQSYYISVFQKLIRKQYNTYLLPRTIIKKHYVSRENSSFSLYNNIYVLSNRYFWSLEDELKTFLNYINQPSRPDEIVSPKYEHRVIKFNIFRDPPPILGGGLIQKLLIEFNPNESIKILMQLEKQLKKINILLRSCKDFLEARKLRLKRNYVCRRLKYIRSGSYKFTEDFLRLSLKKKLSREASKTQNLFDRQNSDKPRNGSTLLRGSFGRTLDQSRQDSVYQFRAKDGVVLNTKNQAKKLDLQDNFKGEKSVRFGTRLARNASFFLPLKGVVDRTKDGTADERKRLDPRISSLNKRMSSGPISSIGFSSLSFSSSTSAHLLNKKDKKLPFNYFNNSLKITNLRSFLKESRPEWMVLSVLPVLPPDLRPILQIGNQVASSDLNRLYQKVLYRNERLKRFLKDSTSTNSPQMKFAYRLLQEAVDNLIDNGKGKGNAETDNRGLPLKSLTELLKGKKGRFRQNLLGKRVDYSGRSVIVVGPRLRLHECGLPKEMAIELFMPFLIQKIFQSGQASTILGAKKILQNDPNRTWEFLNMVLRENPVLLNRAPTLHRFGFQAFQPRLVEGKAILLHPLVCPAFNADFDGDQMAVHVPITVEAKVEAWKIMLARNHLLSAATGEVILVPSQDMVLGSYYLTAKNPKFYKKQLFLYQYNYVFSTIEEVLRAYESQKISLHSIIWVRWNHKFQTNGNNEKLLELQINRKGQISQIFTTYSHSRDKAGNIINSIIQTTPGRVLFHNFILQNRF</sequence>
<dbReference type="GO" id="GO:0000428">
    <property type="term" value="C:DNA-directed RNA polymerase complex"/>
    <property type="evidence" value="ECO:0007669"/>
    <property type="project" value="UniProtKB-KW"/>
</dbReference>
<dbReference type="EMBL" id="MW315772">
    <property type="protein sequence ID" value="QQY84733.1"/>
    <property type="molecule type" value="Genomic_DNA"/>
</dbReference>
<dbReference type="InterPro" id="IPR042102">
    <property type="entry name" value="RNA_pol_Rpb1_3_sf"/>
</dbReference>
<evidence type="ECO:0000256" key="5">
    <source>
        <dbReference type="ARBA" id="ARBA00022679"/>
    </source>
</evidence>
<dbReference type="Gene3D" id="4.10.860.120">
    <property type="entry name" value="RNA polymerase II, clamp domain"/>
    <property type="match status" value="1"/>
</dbReference>
<protein>
    <recommendedName>
        <fullName evidence="9">DNA-directed RNA polymerase subunit</fullName>
        <ecNumber evidence="9">2.7.7.6</ecNumber>
    </recommendedName>
</protein>
<organism evidence="12">
    <name type="scientific">Chaetophora lobata</name>
    <dbReference type="NCBI Taxonomy" id="1249516"/>
    <lineage>
        <taxon>Eukaryota</taxon>
        <taxon>Viridiplantae</taxon>
        <taxon>Chlorophyta</taxon>
        <taxon>core chlorophytes</taxon>
        <taxon>Chlorophyceae</taxon>
        <taxon>OCC clade</taxon>
        <taxon>Chaetophorales</taxon>
        <taxon>Chaetophoraceae</taxon>
        <taxon>Chaetophora</taxon>
    </lineage>
</organism>
<dbReference type="Gene3D" id="1.10.274.100">
    <property type="entry name" value="RNA polymerase Rpb1, domain 3"/>
    <property type="match status" value="1"/>
</dbReference>
<evidence type="ECO:0000256" key="10">
    <source>
        <dbReference type="SAM" id="MobiDB-lite"/>
    </source>
</evidence>
<dbReference type="InterPro" id="IPR045867">
    <property type="entry name" value="DNA-dir_RpoC_beta_prime"/>
</dbReference>
<keyword evidence="4 12" id="KW-0934">Plastid</keyword>
<evidence type="ECO:0000256" key="1">
    <source>
        <dbReference type="ARBA" id="ARBA00004026"/>
    </source>
</evidence>
<evidence type="ECO:0000313" key="12">
    <source>
        <dbReference type="EMBL" id="QQY84733.1"/>
    </source>
</evidence>
<dbReference type="InterPro" id="IPR007080">
    <property type="entry name" value="RNA_pol_Rpb1_1"/>
</dbReference>
<evidence type="ECO:0000256" key="4">
    <source>
        <dbReference type="ARBA" id="ARBA00022640"/>
    </source>
</evidence>
<feature type="region of interest" description="Disordered" evidence="10">
    <location>
        <begin position="1645"/>
        <end position="1666"/>
    </location>
</feature>
<dbReference type="GO" id="GO:0006351">
    <property type="term" value="P:DNA-templated transcription"/>
    <property type="evidence" value="ECO:0007669"/>
    <property type="project" value="InterPro"/>
</dbReference>
<evidence type="ECO:0000256" key="6">
    <source>
        <dbReference type="ARBA" id="ARBA00022695"/>
    </source>
</evidence>
<evidence type="ECO:0000256" key="8">
    <source>
        <dbReference type="ARBA" id="ARBA00048552"/>
    </source>
</evidence>
<evidence type="ECO:0000256" key="9">
    <source>
        <dbReference type="RuleBase" id="RU004279"/>
    </source>
</evidence>
<keyword evidence="7 9" id="KW-0804">Transcription</keyword>
<dbReference type="InterPro" id="IPR044893">
    <property type="entry name" value="RNA_pol_Rpb1_clamp_domain"/>
</dbReference>
<keyword evidence="12" id="KW-0150">Chloroplast</keyword>
<comment type="catalytic activity">
    <reaction evidence="8 9">
        <text>RNA(n) + a ribonucleoside 5'-triphosphate = RNA(n+1) + diphosphate</text>
        <dbReference type="Rhea" id="RHEA:21248"/>
        <dbReference type="Rhea" id="RHEA-COMP:14527"/>
        <dbReference type="Rhea" id="RHEA-COMP:17342"/>
        <dbReference type="ChEBI" id="CHEBI:33019"/>
        <dbReference type="ChEBI" id="CHEBI:61557"/>
        <dbReference type="ChEBI" id="CHEBI:140395"/>
        <dbReference type="EC" id="2.7.7.6"/>
    </reaction>
</comment>
<evidence type="ECO:0000256" key="2">
    <source>
        <dbReference type="ARBA" id="ARBA00007207"/>
    </source>
</evidence>